<comment type="caution">
    <text evidence="1">The sequence shown here is derived from an EMBL/GenBank/DDBJ whole genome shotgun (WGS) entry which is preliminary data.</text>
</comment>
<dbReference type="AlphaFoldDB" id="S1R183"/>
<sequence length="120" mass="13908">MKPTFEWKKPLNNGRLKTPVHFLSNSYDGPEPSEDELSEVFSTFCEIYNSSMKDIEILNNINAKFGMTIVIRNQSTAFIPTRDLQVKVDDYRYQNQTFNIYDIRPTDDKYTIVLGVVGDD</sequence>
<name>S1R183_9ENTE</name>
<gene>
    <name evidence="1" type="ORF">OMO_01322</name>
</gene>
<dbReference type="STRING" id="44008.GCA_001318175_01819"/>
<dbReference type="PATRIC" id="fig|1121864.4.peg.728"/>
<evidence type="ECO:0008006" key="3">
    <source>
        <dbReference type="Google" id="ProtNLM"/>
    </source>
</evidence>
<evidence type="ECO:0000313" key="2">
    <source>
        <dbReference type="Proteomes" id="UP000017415"/>
    </source>
</evidence>
<reference evidence="1 2" key="1">
    <citation type="submission" date="2013-10" db="EMBL/GenBank/DDBJ databases">
        <title>The Genome Sequence of Enterococcus cecorum DSM 20682 (= ATCC 43198) (Illumina assembly).</title>
        <authorList>
            <consortium name="The Broad Institute Genomics Platform"/>
            <consortium name="The Broad Institute Genome Sequencing Center for Infectious Disease"/>
            <person name="Earl A."/>
            <person name="Russ C."/>
            <person name="Gilmore M."/>
            <person name="Surin D."/>
            <person name="Walker B."/>
            <person name="Young S."/>
            <person name="Zeng Q."/>
            <person name="Gargeya S."/>
            <person name="Fitzgerald M."/>
            <person name="Haas B."/>
            <person name="Abouelleil A."/>
            <person name="Allen A.W."/>
            <person name="Alvarado L."/>
            <person name="Arachchi H.M."/>
            <person name="Berlin A.M."/>
            <person name="Chapman S.B."/>
            <person name="Gainer-Dewar J."/>
            <person name="Goldberg J."/>
            <person name="Griggs A."/>
            <person name="Gujja S."/>
            <person name="Hansen M."/>
            <person name="Howarth C."/>
            <person name="Imamovic A."/>
            <person name="Ireland A."/>
            <person name="Larimer J."/>
            <person name="McCowan C."/>
            <person name="Murphy C."/>
            <person name="Pearson M."/>
            <person name="Poon T.W."/>
            <person name="Priest M."/>
            <person name="Roberts A."/>
            <person name="Saif S."/>
            <person name="Shea T."/>
            <person name="Sisk P."/>
            <person name="Sykes S."/>
            <person name="Wortman J."/>
            <person name="Nusbaum C."/>
            <person name="Birren B."/>
        </authorList>
    </citation>
    <scope>NUCLEOTIDE SEQUENCE [LARGE SCALE GENOMIC DNA]</scope>
    <source>
        <strain evidence="1 2">ATCC 43198</strain>
    </source>
</reference>
<dbReference type="eggNOG" id="ENOG50331F3">
    <property type="taxonomic scope" value="Bacteria"/>
</dbReference>
<keyword evidence="2" id="KW-1185">Reference proteome</keyword>
<dbReference type="Proteomes" id="UP000017415">
    <property type="component" value="Unassembled WGS sequence"/>
</dbReference>
<proteinExistence type="predicted"/>
<evidence type="ECO:0000313" key="1">
    <source>
        <dbReference type="EMBL" id="ESK61262.1"/>
    </source>
</evidence>
<dbReference type="HOGENOM" id="CLU_159922_0_0_9"/>
<dbReference type="EMBL" id="AHYS01000006">
    <property type="protein sequence ID" value="ESK61262.1"/>
    <property type="molecule type" value="Genomic_DNA"/>
</dbReference>
<protein>
    <recommendedName>
        <fullName evidence="3">Phage head-tail adapter protein</fullName>
    </recommendedName>
</protein>
<organism evidence="1 2">
    <name type="scientific">Enterococcus cecorum DSM 20682 = ATCC 43198</name>
    <dbReference type="NCBI Taxonomy" id="1121864"/>
    <lineage>
        <taxon>Bacteria</taxon>
        <taxon>Bacillati</taxon>
        <taxon>Bacillota</taxon>
        <taxon>Bacilli</taxon>
        <taxon>Lactobacillales</taxon>
        <taxon>Enterococcaceae</taxon>
        <taxon>Enterococcus</taxon>
    </lineage>
</organism>
<accession>S1R183</accession>